<dbReference type="PANTHER" id="PTHR41709">
    <property type="entry name" value="KAIB-LIKE PROTEIN 1"/>
    <property type="match status" value="1"/>
</dbReference>
<evidence type="ECO:0000259" key="1">
    <source>
        <dbReference type="SMART" id="SM01248"/>
    </source>
</evidence>
<protein>
    <submittedName>
        <fullName evidence="2">Circadian clock KaiB family protein</fullName>
    </submittedName>
</protein>
<dbReference type="SMART" id="SM01248">
    <property type="entry name" value="KaiB"/>
    <property type="match status" value="1"/>
</dbReference>
<keyword evidence="3" id="KW-1185">Reference proteome</keyword>
<dbReference type="SUPFAM" id="SSF52833">
    <property type="entry name" value="Thioredoxin-like"/>
    <property type="match status" value="1"/>
</dbReference>
<name>A0ABS1WAT8_9GAMM</name>
<organism evidence="2 3">
    <name type="scientific">Legionella bononiensis</name>
    <dbReference type="NCBI Taxonomy" id="2793102"/>
    <lineage>
        <taxon>Bacteria</taxon>
        <taxon>Pseudomonadati</taxon>
        <taxon>Pseudomonadota</taxon>
        <taxon>Gammaproteobacteria</taxon>
        <taxon>Legionellales</taxon>
        <taxon>Legionellaceae</taxon>
        <taxon>Legionella</taxon>
    </lineage>
</organism>
<dbReference type="Proteomes" id="UP000809910">
    <property type="component" value="Unassembled WGS sequence"/>
</dbReference>
<feature type="domain" description="KaiB" evidence="1">
    <location>
        <begin position="18"/>
        <end position="99"/>
    </location>
</feature>
<evidence type="ECO:0000313" key="3">
    <source>
        <dbReference type="Proteomes" id="UP000809910"/>
    </source>
</evidence>
<proteinExistence type="predicted"/>
<dbReference type="Gene3D" id="3.40.30.10">
    <property type="entry name" value="Glutaredoxin"/>
    <property type="match status" value="1"/>
</dbReference>
<dbReference type="PANTHER" id="PTHR41709:SF2">
    <property type="entry name" value="CIRCADIAN CLOCK PROTEIN KAIB2"/>
    <property type="match status" value="1"/>
</dbReference>
<dbReference type="InterPro" id="IPR011649">
    <property type="entry name" value="KaiB_domain"/>
</dbReference>
<reference evidence="2 3" key="1">
    <citation type="submission" date="2020-12" db="EMBL/GenBank/DDBJ databases">
        <title>WGS of Legionella: environmental sample.</title>
        <authorList>
            <person name="Cristino S."/>
            <person name="Girolamini L."/>
            <person name="Salaris S."/>
            <person name="Pascale M.R."/>
            <person name="Mazzotta M."/>
            <person name="Orsini M."/>
            <person name="Grottola A."/>
        </authorList>
    </citation>
    <scope>NUCLEOTIDE SEQUENCE [LARGE SCALE GENOMIC DNA]</scope>
    <source>
        <strain evidence="2 3">30cs62</strain>
    </source>
</reference>
<dbReference type="InterPro" id="IPR039022">
    <property type="entry name" value="KaiB-like"/>
</dbReference>
<gene>
    <name evidence="2" type="ORF">I5282_07320</name>
</gene>
<sequence length="105" mass="12105">MSSKEKPSIVPYKNWRLILYIAGKTPHCMLTFTNLKNFCDQYLPAQYTIEIIDLLIYPERAQSDDIIAIPTIVKLLPTPKRYIIGDFSNHELMLMKLGLNASTEM</sequence>
<dbReference type="EMBL" id="JADWVN010000013">
    <property type="protein sequence ID" value="MBL7526380.1"/>
    <property type="molecule type" value="Genomic_DNA"/>
</dbReference>
<dbReference type="CDD" id="cd02978">
    <property type="entry name" value="KaiB_like"/>
    <property type="match status" value="1"/>
</dbReference>
<dbReference type="Pfam" id="PF07689">
    <property type="entry name" value="KaiB"/>
    <property type="match status" value="1"/>
</dbReference>
<comment type="caution">
    <text evidence="2">The sequence shown here is derived from an EMBL/GenBank/DDBJ whole genome shotgun (WGS) entry which is preliminary data.</text>
</comment>
<dbReference type="InterPro" id="IPR036249">
    <property type="entry name" value="Thioredoxin-like_sf"/>
</dbReference>
<evidence type="ECO:0000313" key="2">
    <source>
        <dbReference type="EMBL" id="MBL7526380.1"/>
    </source>
</evidence>
<accession>A0ABS1WAT8</accession>